<feature type="transmembrane region" description="Helical" evidence="7">
    <location>
        <begin position="125"/>
        <end position="145"/>
    </location>
</feature>
<protein>
    <recommendedName>
        <fullName evidence="8">ABC transmembrane type-1 domain-containing protein</fullName>
    </recommendedName>
</protein>
<keyword evidence="3" id="KW-1003">Cell membrane</keyword>
<dbReference type="PANTHER" id="PTHR43227:SF11">
    <property type="entry name" value="BLL4140 PROTEIN"/>
    <property type="match status" value="1"/>
</dbReference>
<gene>
    <name evidence="9" type="ORF">CDQ84_08690</name>
</gene>
<reference evidence="9 10" key="1">
    <citation type="submission" date="2017-06" db="EMBL/GenBank/DDBJ databases">
        <title>Investigating the central metabolism of Clostridium thermosuccinogenes.</title>
        <authorList>
            <person name="Koendjbiharie J.G."/>
            <person name="van Kranenburg R."/>
        </authorList>
    </citation>
    <scope>NUCLEOTIDE SEQUENCE [LARGE SCALE GENOMIC DNA]</scope>
    <source>
        <strain evidence="9 10">DSM 5806</strain>
    </source>
</reference>
<feature type="transmembrane region" description="Helical" evidence="7">
    <location>
        <begin position="25"/>
        <end position="52"/>
    </location>
</feature>
<feature type="domain" description="ABC transmembrane type-1" evidence="8">
    <location>
        <begin position="85"/>
        <end position="299"/>
    </location>
</feature>
<evidence type="ECO:0000256" key="1">
    <source>
        <dbReference type="ARBA" id="ARBA00004651"/>
    </source>
</evidence>
<evidence type="ECO:0000256" key="3">
    <source>
        <dbReference type="ARBA" id="ARBA00022475"/>
    </source>
</evidence>
<dbReference type="EMBL" id="NIOJ01000019">
    <property type="protein sequence ID" value="PNT99282.1"/>
    <property type="molecule type" value="Genomic_DNA"/>
</dbReference>
<dbReference type="OrthoDB" id="9778687at2"/>
<dbReference type="KEGG" id="cthd:CDO33_14990"/>
<evidence type="ECO:0000256" key="7">
    <source>
        <dbReference type="RuleBase" id="RU363032"/>
    </source>
</evidence>
<dbReference type="GO" id="GO:0005886">
    <property type="term" value="C:plasma membrane"/>
    <property type="evidence" value="ECO:0007669"/>
    <property type="project" value="UniProtKB-SubCell"/>
</dbReference>
<dbReference type="SUPFAM" id="SSF161098">
    <property type="entry name" value="MetI-like"/>
    <property type="match status" value="1"/>
</dbReference>
<keyword evidence="10" id="KW-1185">Reference proteome</keyword>
<comment type="caution">
    <text evidence="9">The sequence shown here is derived from an EMBL/GenBank/DDBJ whole genome shotgun (WGS) entry which is preliminary data.</text>
</comment>
<dbReference type="Gene3D" id="1.10.3720.10">
    <property type="entry name" value="MetI-like"/>
    <property type="match status" value="1"/>
</dbReference>
<evidence type="ECO:0000256" key="4">
    <source>
        <dbReference type="ARBA" id="ARBA00022692"/>
    </source>
</evidence>
<evidence type="ECO:0000259" key="8">
    <source>
        <dbReference type="PROSITE" id="PS50928"/>
    </source>
</evidence>
<dbReference type="PROSITE" id="PS50928">
    <property type="entry name" value="ABC_TM1"/>
    <property type="match status" value="1"/>
</dbReference>
<evidence type="ECO:0000256" key="2">
    <source>
        <dbReference type="ARBA" id="ARBA00022448"/>
    </source>
</evidence>
<keyword evidence="2 7" id="KW-0813">Transport</keyword>
<evidence type="ECO:0000313" key="9">
    <source>
        <dbReference type="EMBL" id="PNT99282.1"/>
    </source>
</evidence>
<dbReference type="InterPro" id="IPR050809">
    <property type="entry name" value="UgpAE/MalFG_permease"/>
</dbReference>
<dbReference type="Pfam" id="PF00528">
    <property type="entry name" value="BPD_transp_1"/>
    <property type="match status" value="1"/>
</dbReference>
<evidence type="ECO:0000256" key="6">
    <source>
        <dbReference type="ARBA" id="ARBA00023136"/>
    </source>
</evidence>
<dbReference type="AlphaFoldDB" id="A0A2K2FF08"/>
<sequence length="312" mass="35386">MPVALSIRKEKARKRSVLIKKYKPLYAILSVILVYFIIFRYIPIIMGVILSLQDFKLGNTLLSAKFVGLDNFTRVFTDPDILKIIRNTILLSIYKLIWGFFPPIILAIMIFDIVSVTYKRVCQTIVYIPHFFSWVIVYGIAYAFFSNSGFINSLLSILGMKHIDFLTNSRYFRSLLVGTSIWKNVGWGTILYFAALTGVNPELYEACKIDGAGPIRRITTVTLPAILPVIVFNLIISLGNILNNDFEQVLLFYNGAVYDVGDIIDTWVYRIGIGQMQYSIGAAVGLMKSFVGFILIVGSNKLSRRLTERSLW</sequence>
<comment type="subcellular location">
    <subcellularLocation>
        <location evidence="1 7">Cell membrane</location>
        <topology evidence="1 7">Multi-pass membrane protein</topology>
    </subcellularLocation>
</comment>
<comment type="similarity">
    <text evidence="7">Belongs to the binding-protein-dependent transport system permease family.</text>
</comment>
<evidence type="ECO:0000256" key="5">
    <source>
        <dbReference type="ARBA" id="ARBA00022989"/>
    </source>
</evidence>
<keyword evidence="4 7" id="KW-0812">Transmembrane</keyword>
<evidence type="ECO:0000313" key="10">
    <source>
        <dbReference type="Proteomes" id="UP000236151"/>
    </source>
</evidence>
<keyword evidence="5 7" id="KW-1133">Transmembrane helix</keyword>
<dbReference type="PANTHER" id="PTHR43227">
    <property type="entry name" value="BLL4140 PROTEIN"/>
    <property type="match status" value="1"/>
</dbReference>
<feature type="transmembrane region" description="Helical" evidence="7">
    <location>
        <begin position="181"/>
        <end position="200"/>
    </location>
</feature>
<dbReference type="InterPro" id="IPR000515">
    <property type="entry name" value="MetI-like"/>
</dbReference>
<dbReference type="Proteomes" id="UP000236151">
    <property type="component" value="Unassembled WGS sequence"/>
</dbReference>
<dbReference type="CDD" id="cd06261">
    <property type="entry name" value="TM_PBP2"/>
    <property type="match status" value="1"/>
</dbReference>
<feature type="transmembrane region" description="Helical" evidence="7">
    <location>
        <begin position="221"/>
        <end position="242"/>
    </location>
</feature>
<accession>A0A2K2FF08</accession>
<keyword evidence="6 7" id="KW-0472">Membrane</keyword>
<organism evidence="9 10">
    <name type="scientific">Clostridium thermosuccinogenes</name>
    <dbReference type="NCBI Taxonomy" id="84032"/>
    <lineage>
        <taxon>Bacteria</taxon>
        <taxon>Bacillati</taxon>
        <taxon>Bacillota</taxon>
        <taxon>Clostridia</taxon>
        <taxon>Eubacteriales</taxon>
        <taxon>Clostridiaceae</taxon>
        <taxon>Clostridium</taxon>
    </lineage>
</organism>
<proteinExistence type="inferred from homology"/>
<dbReference type="GO" id="GO:0055085">
    <property type="term" value="P:transmembrane transport"/>
    <property type="evidence" value="ECO:0007669"/>
    <property type="project" value="InterPro"/>
</dbReference>
<dbReference type="InterPro" id="IPR035906">
    <property type="entry name" value="MetI-like_sf"/>
</dbReference>
<name>A0A2K2FF08_9CLOT</name>
<feature type="transmembrane region" description="Helical" evidence="7">
    <location>
        <begin position="96"/>
        <end position="118"/>
    </location>
</feature>
<feature type="transmembrane region" description="Helical" evidence="7">
    <location>
        <begin position="276"/>
        <end position="297"/>
    </location>
</feature>
<dbReference type="RefSeq" id="WP_103081351.1">
    <property type="nucleotide sequence ID" value="NZ_CP021850.1"/>
</dbReference>